<dbReference type="GO" id="GO:0045202">
    <property type="term" value="C:synapse"/>
    <property type="evidence" value="ECO:0007669"/>
    <property type="project" value="GOC"/>
</dbReference>
<dbReference type="InterPro" id="IPR013783">
    <property type="entry name" value="Ig-like_fold"/>
</dbReference>
<dbReference type="InterPro" id="IPR040325">
    <property type="entry name" value="RIMBP1/2/3"/>
</dbReference>
<evidence type="ECO:0000259" key="8">
    <source>
        <dbReference type="PROSITE" id="PS50853"/>
    </source>
</evidence>
<dbReference type="SUPFAM" id="SSF49265">
    <property type="entry name" value="Fibronectin type III"/>
    <property type="match status" value="1"/>
</dbReference>
<dbReference type="PANTHER" id="PTHR14234:SF18">
    <property type="entry name" value="RIMS-BINDING PROTEIN 2"/>
    <property type="match status" value="1"/>
</dbReference>
<sequence>MAETRLLSAAYSTGIIRSSSPLRSKHCSLSALSSLSVQENELQDVLKEKKHLSHHLFNNSKKAVQNEQVKSEYEQLKETLGVVTQERDSALREKTQLQGKLENLEQVLKHMREAAERRQQLELEHEQALAVLNAKQQEIDLLQQAQVEAKKEHEGAVHLLENHLDSMQLRSIPRALNTVQFLAKVRDLEEKCRTQSEQFNLLSKELEKFRLQTGKFDTLGSGTDPLTVCESPGSPNKSLSQLFNGLAAPTGKGNESPLSRSVISEFIRPLQICGDKPELVSVKPTFLTRSSSRTGSSQRALLTEMDKELSSTTRTKKRFTGKVRLCIARYSYNPCNGPNEHPEAELPLVAGKYLYVYGTMDDDGFYEGLISHCSCGSISANVAFTIVLSIRSGVNQGLYLFLVLHFLKGSCLFKMVRKLLLKNDQASSTDGMRLISFQDTRARSIRKACSQKCFRENPIEQGRNHVHTYTHTYIHTYCTSPSSPIKVPPTSCDTHTSLAYVKPATIMLYRVQLASSLAVTPAGPGGNKSIKQKAYLDLEEFVLDSQLTNPASLFMCNWVWALGHSRTFRDLSQSPSCVVLVVQVCAFPNHVQSIEFTTGGLKSGCRNISRMINGNRMHLSSILSLIAKGLNTYVIFANRASLVLYGIRSRHYFPLKEHTNCSADSVLFSKCCSVLCWYPYTPVCLLSSVGPPFPPQEVQVQLGQNPGVLQVRWKPPILTPTGTSNGANVIGYAVCTKGQKIAEVMYPTADYVTVELNRIQCLEAREVIVRTLSAQGESQDSPVATIPHNILRPPHHSPHHRSPAHPHPMPQPQHHQPHTQTHPPYPQTYPPSHPQPQPNLVTAPLPGASFTLSSEDPAPASGSPHPQHHRQGHGQGSCTESNNRMEKRNIFSERSVNSDEEEDGYVSPHTRRRGASVDEFLRGSELGRHVRVKQQLCQLKYRIIQFVSSSSIVKKGGGGSMQIVWVSICLAFQESYGLEVEADKKPFGPRLGGEERDCWDLQREVVRQKSLRSKRLHSIPEVAEDEPDGVDGMGHHHQRLRFDDEGRPGTPCMHRRSPRIYQQDPHQHNHLSPSKNHRRLLQRQHSSPRYGCNFEERSLNRPSRQTTKSPDSGLDCGSEEEGSLGYRGYPHGSPMRGAVHYIHCEGPVERRALAAGRKRQLTRQCSMDEDHCDSPKTGHMSDLRYREVHYGPGREWEREPGHSPRRYPRDGALSEGRLHQLDRPYQRDLRASYVNRLNRVSDQPPIIGNSPSHGCSHGDRLDHSGRRPVHGGNPPQRRPMMVPSIEITMMESNSEGSEGNLSPGKEDVYYHGKRNSSLKLKCELHTRLPGKTRWPLFLMSVPSPPCIALCSLNPRPPLETPLPSFLPSLSPIPSFHPSSSPPRAYSPPSSDKENHWMSKCTQVLLVSLHCTLMKLLAFYEYGGQGRGHGRGRRSPVYYEESEPEDPARIFVALFDYDPLSMSPNPDAADEELPFKEGQIIKVFGDKDTDGFYRAEIRDRPGLIPCNMVSEIQTEDDGMMDQLLKQGFLPLNTPVEKLERNRRSGRQHPSSTRRMVALYDYDPRESSPNVDVEAELTFCAGDVITVFGEIDEDGFHYGELNGHKGLVPSNFLEEVPDDVEVFLTDTQSRDSRYPQDAAARIKTKRKKSVHFTP</sequence>
<dbReference type="PaxDb" id="8022-A0A060X0H4"/>
<keyword evidence="3" id="KW-0677">Repeat</keyword>
<dbReference type="PROSITE" id="PS50002">
    <property type="entry name" value="SH3"/>
    <property type="match status" value="2"/>
</dbReference>
<dbReference type="InterPro" id="IPR001452">
    <property type="entry name" value="SH3_domain"/>
</dbReference>
<keyword evidence="2 4" id="KW-0728">SH3 domain</keyword>
<dbReference type="FunFam" id="2.30.30.40:FF:000023">
    <property type="entry name" value="RIMS-binding protein 2 isoform F"/>
    <property type="match status" value="1"/>
</dbReference>
<feature type="region of interest" description="Disordered" evidence="6">
    <location>
        <begin position="1241"/>
        <end position="1280"/>
    </location>
</feature>
<dbReference type="InterPro" id="IPR057884">
    <property type="entry name" value="FN3_RIM-BP1/2/3"/>
</dbReference>
<dbReference type="SUPFAM" id="SSF50044">
    <property type="entry name" value="SH3-domain"/>
    <property type="match status" value="3"/>
</dbReference>
<evidence type="ECO:0000256" key="1">
    <source>
        <dbReference type="ARBA" id="ARBA00010749"/>
    </source>
</evidence>
<feature type="domain" description="SH3" evidence="7">
    <location>
        <begin position="1549"/>
        <end position="1616"/>
    </location>
</feature>
<evidence type="ECO:0000256" key="6">
    <source>
        <dbReference type="SAM" id="MobiDB-lite"/>
    </source>
</evidence>
<dbReference type="STRING" id="8022.A0A060X0H4"/>
<dbReference type="GO" id="GO:0007274">
    <property type="term" value="P:neuromuscular synaptic transmission"/>
    <property type="evidence" value="ECO:0007669"/>
    <property type="project" value="TreeGrafter"/>
</dbReference>
<evidence type="ECO:0000313" key="10">
    <source>
        <dbReference type="Proteomes" id="UP000193380"/>
    </source>
</evidence>
<dbReference type="FunFam" id="2.30.30.40:FF:000016">
    <property type="entry name" value="RIMS-binding protein 2 isoform X2"/>
    <property type="match status" value="1"/>
</dbReference>
<feature type="domain" description="Fibronectin type-III" evidence="8">
    <location>
        <begin position="694"/>
        <end position="794"/>
    </location>
</feature>
<proteinExistence type="inferred from homology"/>
<feature type="compositionally biased region" description="Polar residues" evidence="6">
    <location>
        <begin position="1100"/>
        <end position="1110"/>
    </location>
</feature>
<organism evidence="9 10">
    <name type="scientific">Oncorhynchus mykiss</name>
    <name type="common">Rainbow trout</name>
    <name type="synonym">Salmo gairdneri</name>
    <dbReference type="NCBI Taxonomy" id="8022"/>
    <lineage>
        <taxon>Eukaryota</taxon>
        <taxon>Metazoa</taxon>
        <taxon>Chordata</taxon>
        <taxon>Craniata</taxon>
        <taxon>Vertebrata</taxon>
        <taxon>Euteleostomi</taxon>
        <taxon>Actinopterygii</taxon>
        <taxon>Neopterygii</taxon>
        <taxon>Teleostei</taxon>
        <taxon>Protacanthopterygii</taxon>
        <taxon>Salmoniformes</taxon>
        <taxon>Salmonidae</taxon>
        <taxon>Salmoninae</taxon>
        <taxon>Oncorhynchus</taxon>
    </lineage>
</organism>
<feature type="compositionally biased region" description="Basic residues" evidence="6">
    <location>
        <begin position="793"/>
        <end position="804"/>
    </location>
</feature>
<dbReference type="InterPro" id="IPR036116">
    <property type="entry name" value="FN3_sf"/>
</dbReference>
<name>A0A060X0H4_ONCMY</name>
<dbReference type="PRINTS" id="PR00452">
    <property type="entry name" value="SH3DOMAIN"/>
</dbReference>
<dbReference type="PANTHER" id="PTHR14234">
    <property type="entry name" value="RIM BINDING PROTEIN-RELATED"/>
    <property type="match status" value="1"/>
</dbReference>
<evidence type="ECO:0000313" key="9">
    <source>
        <dbReference type="EMBL" id="CDQ73113.1"/>
    </source>
</evidence>
<dbReference type="SMART" id="SM00326">
    <property type="entry name" value="SH3"/>
    <property type="match status" value="3"/>
</dbReference>
<reference evidence="9" key="2">
    <citation type="submission" date="2014-03" db="EMBL/GenBank/DDBJ databases">
        <authorList>
            <person name="Genoscope - CEA"/>
        </authorList>
    </citation>
    <scope>NUCLEOTIDE SEQUENCE</scope>
</reference>
<feature type="domain" description="SH3" evidence="7">
    <location>
        <begin position="1445"/>
        <end position="1513"/>
    </location>
</feature>
<evidence type="ECO:0008006" key="11">
    <source>
        <dbReference type="Google" id="ProtNLM"/>
    </source>
</evidence>
<feature type="region of interest" description="Disordered" evidence="6">
    <location>
        <begin position="1631"/>
        <end position="1652"/>
    </location>
</feature>
<dbReference type="Pfam" id="PF07653">
    <property type="entry name" value="SH3_2"/>
    <property type="match status" value="1"/>
</dbReference>
<feature type="compositionally biased region" description="Basic residues" evidence="6">
    <location>
        <begin position="1640"/>
        <end position="1652"/>
    </location>
</feature>
<feature type="region of interest" description="Disordered" evidence="6">
    <location>
        <begin position="774"/>
        <end position="911"/>
    </location>
</feature>
<evidence type="ECO:0000256" key="2">
    <source>
        <dbReference type="ARBA" id="ARBA00022443"/>
    </source>
</evidence>
<dbReference type="EMBL" id="FR904880">
    <property type="protein sequence ID" value="CDQ73113.1"/>
    <property type="molecule type" value="Genomic_DNA"/>
</dbReference>
<dbReference type="FunFam" id="2.60.40.10:FF:000072">
    <property type="entry name" value="RIMS-binding protein 2 isoform X1"/>
    <property type="match status" value="1"/>
</dbReference>
<dbReference type="Pfam" id="PF25523">
    <property type="entry name" value="Ig_RIMBP2"/>
    <property type="match status" value="1"/>
</dbReference>
<feature type="coiled-coil region" evidence="5">
    <location>
        <begin position="59"/>
        <end position="152"/>
    </location>
</feature>
<feature type="compositionally biased region" description="Low complexity" evidence="6">
    <location>
        <begin position="812"/>
        <end position="822"/>
    </location>
</feature>
<dbReference type="Gene3D" id="2.30.30.40">
    <property type="entry name" value="SH3 Domains"/>
    <property type="match status" value="3"/>
</dbReference>
<accession>A0A060X0H4</accession>
<evidence type="ECO:0000256" key="3">
    <source>
        <dbReference type="ARBA" id="ARBA00022737"/>
    </source>
</evidence>
<gene>
    <name evidence="9" type="ORF">GSONMT00026527001</name>
</gene>
<dbReference type="CDD" id="cd12013">
    <property type="entry name" value="SH3_RIM-BP_3"/>
    <property type="match status" value="1"/>
</dbReference>
<dbReference type="InterPro" id="IPR003961">
    <property type="entry name" value="FN3_dom"/>
</dbReference>
<dbReference type="Gene3D" id="2.60.40.10">
    <property type="entry name" value="Immunoglobulins"/>
    <property type="match status" value="1"/>
</dbReference>
<reference evidence="9" key="1">
    <citation type="journal article" date="2014" name="Nat. Commun.">
        <title>The rainbow trout genome provides novel insights into evolution after whole-genome duplication in vertebrates.</title>
        <authorList>
            <person name="Berthelot C."/>
            <person name="Brunet F."/>
            <person name="Chalopin D."/>
            <person name="Juanchich A."/>
            <person name="Bernard M."/>
            <person name="Noel B."/>
            <person name="Bento P."/>
            <person name="Da Silva C."/>
            <person name="Labadie K."/>
            <person name="Alberti A."/>
            <person name="Aury J.M."/>
            <person name="Louis A."/>
            <person name="Dehais P."/>
            <person name="Bardou P."/>
            <person name="Montfort J."/>
            <person name="Klopp C."/>
            <person name="Cabau C."/>
            <person name="Gaspin C."/>
            <person name="Thorgaard G.H."/>
            <person name="Boussaha M."/>
            <person name="Quillet E."/>
            <person name="Guyomard R."/>
            <person name="Galiana D."/>
            <person name="Bobe J."/>
            <person name="Volff J.N."/>
            <person name="Genet C."/>
            <person name="Wincker P."/>
            <person name="Jaillon O."/>
            <person name="Roest Crollius H."/>
            <person name="Guiguen Y."/>
        </authorList>
    </citation>
    <scope>NUCLEOTIDE SEQUENCE [LARGE SCALE GENOMIC DNA]</scope>
</reference>
<feature type="compositionally biased region" description="Pro residues" evidence="6">
    <location>
        <begin position="823"/>
        <end position="837"/>
    </location>
</feature>
<dbReference type="Proteomes" id="UP000193380">
    <property type="component" value="Unassembled WGS sequence"/>
</dbReference>
<evidence type="ECO:0000259" key="7">
    <source>
        <dbReference type="PROSITE" id="PS50002"/>
    </source>
</evidence>
<dbReference type="InterPro" id="IPR035753">
    <property type="entry name" value="RIM-BP_SH3_2"/>
</dbReference>
<comment type="similarity">
    <text evidence="1">Belongs to the RIMBP family.</text>
</comment>
<feature type="region of interest" description="Disordered" evidence="6">
    <location>
        <begin position="1194"/>
        <end position="1214"/>
    </location>
</feature>
<evidence type="ECO:0000256" key="5">
    <source>
        <dbReference type="SAM" id="Coils"/>
    </source>
</evidence>
<feature type="region of interest" description="Disordered" evidence="6">
    <location>
        <begin position="1023"/>
        <end position="1128"/>
    </location>
</feature>
<dbReference type="InterPro" id="IPR035755">
    <property type="entry name" value="RIM-BP_SH3_3"/>
</dbReference>
<dbReference type="PROSITE" id="PS50853">
    <property type="entry name" value="FN3"/>
    <property type="match status" value="1"/>
</dbReference>
<keyword evidence="5" id="KW-0175">Coiled coil</keyword>
<feature type="compositionally biased region" description="Basic and acidic residues" evidence="6">
    <location>
        <begin position="1256"/>
        <end position="1265"/>
    </location>
</feature>
<evidence type="ECO:0000256" key="4">
    <source>
        <dbReference type="PROSITE-ProRule" id="PRU00192"/>
    </source>
</evidence>
<protein>
    <recommendedName>
        <fullName evidence="11">RIMS-binding protein 2</fullName>
    </recommendedName>
</protein>
<dbReference type="InterPro" id="IPR036028">
    <property type="entry name" value="SH3-like_dom_sf"/>
</dbReference>
<dbReference type="CDD" id="cd12012">
    <property type="entry name" value="SH3_RIM-BP_2"/>
    <property type="match status" value="1"/>
</dbReference>
<dbReference type="Pfam" id="PF14604">
    <property type="entry name" value="SH3_9"/>
    <property type="match status" value="1"/>
</dbReference>